<feature type="transmembrane region" description="Helical" evidence="7">
    <location>
        <begin position="201"/>
        <end position="223"/>
    </location>
</feature>
<feature type="domain" description="ABC transmembrane type-1" evidence="8">
    <location>
        <begin position="346"/>
        <end position="552"/>
    </location>
</feature>
<dbReference type="eggNOG" id="COG1178">
    <property type="taxonomic scope" value="Bacteria"/>
</dbReference>
<gene>
    <name evidence="9" type="ordered locus">HCH_04498</name>
</gene>
<evidence type="ECO:0000256" key="2">
    <source>
        <dbReference type="ARBA" id="ARBA00022448"/>
    </source>
</evidence>
<comment type="similarity">
    <text evidence="7">Belongs to the binding-protein-dependent transport system permease family.</text>
</comment>
<keyword evidence="3" id="KW-1003">Cell membrane</keyword>
<keyword evidence="5 7" id="KW-1133">Transmembrane helix</keyword>
<feature type="transmembrane region" description="Helical" evidence="7">
    <location>
        <begin position="489"/>
        <end position="510"/>
    </location>
</feature>
<keyword evidence="2 7" id="KW-0813">Transport</keyword>
<dbReference type="HOGENOM" id="CLU_021838_0_2_6"/>
<keyword evidence="4 7" id="KW-0812">Transmembrane</keyword>
<dbReference type="InterPro" id="IPR035906">
    <property type="entry name" value="MetI-like_sf"/>
</dbReference>
<dbReference type="AlphaFoldDB" id="Q2SDS4"/>
<feature type="transmembrane region" description="Helical" evidence="7">
    <location>
        <begin position="70"/>
        <end position="96"/>
    </location>
</feature>
<evidence type="ECO:0000256" key="4">
    <source>
        <dbReference type="ARBA" id="ARBA00022692"/>
    </source>
</evidence>
<feature type="transmembrane region" description="Helical" evidence="7">
    <location>
        <begin position="349"/>
        <end position="369"/>
    </location>
</feature>
<dbReference type="SUPFAM" id="SSF161098">
    <property type="entry name" value="MetI-like"/>
    <property type="match status" value="2"/>
</dbReference>
<feature type="transmembrane region" description="Helical" evidence="7">
    <location>
        <begin position="254"/>
        <end position="274"/>
    </location>
</feature>
<dbReference type="PANTHER" id="PTHR30183:SF2">
    <property type="entry name" value="IRON UTILIZATION PROTEIN"/>
    <property type="match status" value="1"/>
</dbReference>
<evidence type="ECO:0000256" key="7">
    <source>
        <dbReference type="RuleBase" id="RU363032"/>
    </source>
</evidence>
<feature type="transmembrane region" description="Helical" evidence="7">
    <location>
        <begin position="390"/>
        <end position="407"/>
    </location>
</feature>
<evidence type="ECO:0000256" key="5">
    <source>
        <dbReference type="ARBA" id="ARBA00022989"/>
    </source>
</evidence>
<organism evidence="9 10">
    <name type="scientific">Hahella chejuensis (strain KCTC 2396)</name>
    <dbReference type="NCBI Taxonomy" id="349521"/>
    <lineage>
        <taxon>Bacteria</taxon>
        <taxon>Pseudomonadati</taxon>
        <taxon>Pseudomonadota</taxon>
        <taxon>Gammaproteobacteria</taxon>
        <taxon>Oceanospirillales</taxon>
        <taxon>Hahellaceae</taxon>
        <taxon>Hahella</taxon>
    </lineage>
</organism>
<evidence type="ECO:0000256" key="3">
    <source>
        <dbReference type="ARBA" id="ARBA00022475"/>
    </source>
</evidence>
<accession>Q2SDS4</accession>
<evidence type="ECO:0000256" key="1">
    <source>
        <dbReference type="ARBA" id="ARBA00004651"/>
    </source>
</evidence>
<feature type="transmembrane region" description="Helical" evidence="7">
    <location>
        <begin position="103"/>
        <end position="123"/>
    </location>
</feature>
<dbReference type="CDD" id="cd06261">
    <property type="entry name" value="TM_PBP2"/>
    <property type="match status" value="2"/>
</dbReference>
<comment type="subcellular location">
    <subcellularLocation>
        <location evidence="1 7">Cell membrane</location>
        <topology evidence="1 7">Multi-pass membrane protein</topology>
    </subcellularLocation>
</comment>
<dbReference type="RefSeq" id="WP_011398267.1">
    <property type="nucleotide sequence ID" value="NC_007645.1"/>
</dbReference>
<dbReference type="STRING" id="349521.HCH_04498"/>
<feature type="transmembrane region" description="Helical" evidence="7">
    <location>
        <begin position="419"/>
        <end position="439"/>
    </location>
</feature>
<dbReference type="InterPro" id="IPR000515">
    <property type="entry name" value="MetI-like"/>
</dbReference>
<dbReference type="Pfam" id="PF00528">
    <property type="entry name" value="BPD_transp_1"/>
    <property type="match status" value="2"/>
</dbReference>
<feature type="transmembrane region" description="Helical" evidence="7">
    <location>
        <begin position="28"/>
        <end position="50"/>
    </location>
</feature>
<evidence type="ECO:0000313" key="9">
    <source>
        <dbReference type="EMBL" id="ABC31200.1"/>
    </source>
</evidence>
<dbReference type="GO" id="GO:0055085">
    <property type="term" value="P:transmembrane transport"/>
    <property type="evidence" value="ECO:0007669"/>
    <property type="project" value="InterPro"/>
</dbReference>
<evidence type="ECO:0000313" key="10">
    <source>
        <dbReference type="Proteomes" id="UP000000238"/>
    </source>
</evidence>
<reference evidence="9 10" key="1">
    <citation type="journal article" date="2005" name="Nucleic Acids Res.">
        <title>Genomic blueprint of Hahella chejuensis, a marine microbe producing an algicidal agent.</title>
        <authorList>
            <person name="Jeong H."/>
            <person name="Yim J.H."/>
            <person name="Lee C."/>
            <person name="Choi S.-H."/>
            <person name="Park Y.K."/>
            <person name="Yoon S.H."/>
            <person name="Hur C.-G."/>
            <person name="Kang H.-Y."/>
            <person name="Kim D."/>
            <person name="Lee H.H."/>
            <person name="Park K.H."/>
            <person name="Park S.-H."/>
            <person name="Park H.-S."/>
            <person name="Lee H.K."/>
            <person name="Oh T.K."/>
            <person name="Kim J.F."/>
        </authorList>
    </citation>
    <scope>NUCLEOTIDE SEQUENCE [LARGE SCALE GENOMIC DNA]</scope>
    <source>
        <strain evidence="9 10">KCTC 2396</strain>
    </source>
</reference>
<feature type="transmembrane region" description="Helical" evidence="7">
    <location>
        <begin position="157"/>
        <end position="180"/>
    </location>
</feature>
<sequence>MEAVSAPVIRELSKHATTDSPDARPWRYFSAIVALIAVIPLLAVIYVAFFPTENIWPHLWSTVLPRYLEATFFLMLGVGLLATFFGVTSAWLVAFYRFPGRKLFSWALLLPFAVPAYVIAYVYTDLLEYSGPVQALLREWFGWRTPRDYWFPQIRSLGGAIIMFSLVLYPYIYLTCRAALMEQSDSLLMASRSLGAGALRTFYRIVLPIIRPALAVGLALVLMETLNDFGTVSFFAVQTLTAGLYDTWLNLGNVGGAAQIAALMVGIALALLYLERASRHKSKSYQSGGRTRPLTPTQLTGKSAYIASAFCFLLVFFGFLVPASVLGYYSIEYFDVSWNSEFFHLAMNSLKLATIAAALLVVVGALLAYSQRIAPSALNKSMARLASVGYAMPGAVLAIGVIVPLGALDNSIDGVARDYFNTSTGLIFSGTIAAIIYAYSARFLAISLGSAESGLGRITPSMDQAARTLGHSSLSILTKVHIPLLSRSMLTAAIIVFVDVLKELPATLILRPFNFETLATYLYQYASDELLEHSALAALFIVATGIIPVILLNRASTAKQY</sequence>
<feature type="transmembrane region" description="Helical" evidence="7">
    <location>
        <begin position="304"/>
        <end position="329"/>
    </location>
</feature>
<feature type="transmembrane region" description="Helical" evidence="7">
    <location>
        <begin position="530"/>
        <end position="552"/>
    </location>
</feature>
<dbReference type="EMBL" id="CP000155">
    <property type="protein sequence ID" value="ABC31200.1"/>
    <property type="molecule type" value="Genomic_DNA"/>
</dbReference>
<dbReference type="KEGG" id="hch:HCH_04498"/>
<protein>
    <submittedName>
        <fullName evidence="9">ABC-type Fe3+ transport system, permease component</fullName>
    </submittedName>
</protein>
<proteinExistence type="inferred from homology"/>
<dbReference type="OrthoDB" id="9790211at2"/>
<evidence type="ECO:0000259" key="8">
    <source>
        <dbReference type="PROSITE" id="PS50928"/>
    </source>
</evidence>
<dbReference type="PROSITE" id="PS50928">
    <property type="entry name" value="ABC_TM1"/>
    <property type="match status" value="2"/>
</dbReference>
<evidence type="ECO:0000256" key="6">
    <source>
        <dbReference type="ARBA" id="ARBA00023136"/>
    </source>
</evidence>
<dbReference type="PANTHER" id="PTHR30183">
    <property type="entry name" value="MOLYBDENUM TRANSPORT SYSTEM PERMEASE PROTEIN MODB"/>
    <property type="match status" value="1"/>
</dbReference>
<dbReference type="GO" id="GO:0005886">
    <property type="term" value="C:plasma membrane"/>
    <property type="evidence" value="ECO:0007669"/>
    <property type="project" value="UniProtKB-SubCell"/>
</dbReference>
<keyword evidence="6 7" id="KW-0472">Membrane</keyword>
<name>Q2SDS4_HAHCH</name>
<keyword evidence="10" id="KW-1185">Reference proteome</keyword>
<dbReference type="Proteomes" id="UP000000238">
    <property type="component" value="Chromosome"/>
</dbReference>
<dbReference type="Gene3D" id="1.10.3720.10">
    <property type="entry name" value="MetI-like"/>
    <property type="match status" value="2"/>
</dbReference>
<feature type="domain" description="ABC transmembrane type-1" evidence="8">
    <location>
        <begin position="68"/>
        <end position="273"/>
    </location>
</feature>
<dbReference type="FunFam" id="1.10.3720.10:FF:000088">
    <property type="entry name" value="Iron(III) ABC transporter, permease protein"/>
    <property type="match status" value="1"/>
</dbReference>